<sequence>MVIAEEAGATSLVVRTWLLGLSLYFGLKPLGLLYLNNSAHSPCYLHSPCLIRKQLSPNPKLKV</sequence>
<organism evidence="1 2">
    <name type="scientific">Aspergillus pseudoustus</name>
    <dbReference type="NCBI Taxonomy" id="1810923"/>
    <lineage>
        <taxon>Eukaryota</taxon>
        <taxon>Fungi</taxon>
        <taxon>Dikarya</taxon>
        <taxon>Ascomycota</taxon>
        <taxon>Pezizomycotina</taxon>
        <taxon>Eurotiomycetes</taxon>
        <taxon>Eurotiomycetidae</taxon>
        <taxon>Eurotiales</taxon>
        <taxon>Aspergillaceae</taxon>
        <taxon>Aspergillus</taxon>
        <taxon>Aspergillus subgen. Nidulantes</taxon>
    </lineage>
</organism>
<comment type="caution">
    <text evidence="1">The sequence shown here is derived from an EMBL/GenBank/DDBJ whole genome shotgun (WGS) entry which is preliminary data.</text>
</comment>
<dbReference type="Proteomes" id="UP001610446">
    <property type="component" value="Unassembled WGS sequence"/>
</dbReference>
<protein>
    <submittedName>
        <fullName evidence="1">Uncharacterized protein</fullName>
    </submittedName>
</protein>
<keyword evidence="2" id="KW-1185">Reference proteome</keyword>
<proteinExistence type="predicted"/>
<gene>
    <name evidence="1" type="ORF">BJY01DRAFT_213702</name>
</gene>
<dbReference type="EMBL" id="JBFXLU010000066">
    <property type="protein sequence ID" value="KAL2846124.1"/>
    <property type="molecule type" value="Genomic_DNA"/>
</dbReference>
<reference evidence="1 2" key="1">
    <citation type="submission" date="2024-07" db="EMBL/GenBank/DDBJ databases">
        <title>Section-level genome sequencing and comparative genomics of Aspergillus sections Usti and Cavernicolus.</title>
        <authorList>
            <consortium name="Lawrence Berkeley National Laboratory"/>
            <person name="Nybo J.L."/>
            <person name="Vesth T.C."/>
            <person name="Theobald S."/>
            <person name="Frisvad J.C."/>
            <person name="Larsen T.O."/>
            <person name="Kjaerboelling I."/>
            <person name="Rothschild-Mancinelli K."/>
            <person name="Lyhne E.K."/>
            <person name="Kogle M.E."/>
            <person name="Barry K."/>
            <person name="Clum A."/>
            <person name="Na H."/>
            <person name="Ledsgaard L."/>
            <person name="Lin J."/>
            <person name="Lipzen A."/>
            <person name="Kuo A."/>
            <person name="Riley R."/>
            <person name="Mondo S."/>
            <person name="Labutti K."/>
            <person name="Haridas S."/>
            <person name="Pangalinan J."/>
            <person name="Salamov A.A."/>
            <person name="Simmons B.A."/>
            <person name="Magnuson J.K."/>
            <person name="Chen J."/>
            <person name="Drula E."/>
            <person name="Henrissat B."/>
            <person name="Wiebenga A."/>
            <person name="Lubbers R.J."/>
            <person name="Gomes A.C."/>
            <person name="Makela M.R."/>
            <person name="Stajich J."/>
            <person name="Grigoriev I.V."/>
            <person name="Mortensen U.H."/>
            <person name="De Vries R.P."/>
            <person name="Baker S.E."/>
            <person name="Andersen M.R."/>
        </authorList>
    </citation>
    <scope>NUCLEOTIDE SEQUENCE [LARGE SCALE GENOMIC DNA]</scope>
    <source>
        <strain evidence="1 2">CBS 123904</strain>
    </source>
</reference>
<evidence type="ECO:0000313" key="1">
    <source>
        <dbReference type="EMBL" id="KAL2846124.1"/>
    </source>
</evidence>
<accession>A0ABR4K1P7</accession>
<evidence type="ECO:0000313" key="2">
    <source>
        <dbReference type="Proteomes" id="UP001610446"/>
    </source>
</evidence>
<name>A0ABR4K1P7_9EURO</name>